<keyword evidence="2" id="KW-0472">Membrane</keyword>
<keyword evidence="2" id="KW-1133">Transmembrane helix</keyword>
<evidence type="ECO:0000313" key="4">
    <source>
        <dbReference type="Proteomes" id="UP001595420"/>
    </source>
</evidence>
<protein>
    <submittedName>
        <fullName evidence="3">Uncharacterized protein</fullName>
    </submittedName>
</protein>
<reference evidence="4" key="1">
    <citation type="journal article" date="2019" name="Int. J. Syst. Evol. Microbiol.">
        <title>The Global Catalogue of Microorganisms (GCM) 10K type strain sequencing project: providing services to taxonomists for standard genome sequencing and annotation.</title>
        <authorList>
            <consortium name="The Broad Institute Genomics Platform"/>
            <consortium name="The Broad Institute Genome Sequencing Center for Infectious Disease"/>
            <person name="Wu L."/>
            <person name="Ma J."/>
        </authorList>
    </citation>
    <scope>NUCLEOTIDE SEQUENCE [LARGE SCALE GENOMIC DNA]</scope>
    <source>
        <strain evidence="4">CGMCC 1.16855</strain>
    </source>
</reference>
<evidence type="ECO:0000313" key="3">
    <source>
        <dbReference type="EMBL" id="MFC3003619.1"/>
    </source>
</evidence>
<evidence type="ECO:0000256" key="1">
    <source>
        <dbReference type="SAM" id="MobiDB-lite"/>
    </source>
</evidence>
<comment type="caution">
    <text evidence="3">The sequence shown here is derived from an EMBL/GenBank/DDBJ whole genome shotgun (WGS) entry which is preliminary data.</text>
</comment>
<dbReference type="EMBL" id="JBHRSB010000013">
    <property type="protein sequence ID" value="MFC3003619.1"/>
    <property type="molecule type" value="Genomic_DNA"/>
</dbReference>
<evidence type="ECO:0000256" key="2">
    <source>
        <dbReference type="SAM" id="Phobius"/>
    </source>
</evidence>
<accession>A0ABV7C2S2</accession>
<keyword evidence="2" id="KW-0812">Transmembrane</keyword>
<feature type="transmembrane region" description="Helical" evidence="2">
    <location>
        <begin position="67"/>
        <end position="88"/>
    </location>
</feature>
<proteinExistence type="predicted"/>
<organism evidence="3 4">
    <name type="scientific">Falsiroseomonas tokyonensis</name>
    <dbReference type="NCBI Taxonomy" id="430521"/>
    <lineage>
        <taxon>Bacteria</taxon>
        <taxon>Pseudomonadati</taxon>
        <taxon>Pseudomonadota</taxon>
        <taxon>Alphaproteobacteria</taxon>
        <taxon>Acetobacterales</taxon>
        <taxon>Roseomonadaceae</taxon>
        <taxon>Falsiroseomonas</taxon>
    </lineage>
</organism>
<keyword evidence="4" id="KW-1185">Reference proteome</keyword>
<feature type="region of interest" description="Disordered" evidence="1">
    <location>
        <begin position="1"/>
        <end position="59"/>
    </location>
</feature>
<sequence>MSGQHGPMAGSARANPATEAPDATASGEAPLQRPTPRRRDPFAHGALPVRPTFLPEEAEPQGSRSEIWAILKGLVVAVAVIFFLGWMLTQR</sequence>
<name>A0ABV7C2S2_9PROT</name>
<gene>
    <name evidence="3" type="ORF">ACFOD3_27245</name>
</gene>
<dbReference type="Proteomes" id="UP001595420">
    <property type="component" value="Unassembled WGS sequence"/>
</dbReference>